<dbReference type="OrthoDB" id="5422613at2759"/>
<dbReference type="EMBL" id="JAPEIS010000001">
    <property type="protein sequence ID" value="KAJ8070658.1"/>
    <property type="molecule type" value="Genomic_DNA"/>
</dbReference>
<comment type="caution">
    <text evidence="2">The sequence shown here is derived from an EMBL/GenBank/DDBJ whole genome shotgun (WGS) entry which is preliminary data.</text>
</comment>
<evidence type="ECO:0000313" key="2">
    <source>
        <dbReference type="EMBL" id="KAJ8070658.1"/>
    </source>
</evidence>
<accession>A0A9X0AYG1</accession>
<evidence type="ECO:0000313" key="3">
    <source>
        <dbReference type="Proteomes" id="UP001152300"/>
    </source>
</evidence>
<dbReference type="AlphaFoldDB" id="A0A9X0AYG1"/>
<reference evidence="2" key="1">
    <citation type="submission" date="2022-11" db="EMBL/GenBank/DDBJ databases">
        <title>Genome Resource of Sclerotinia nivalis Strain SnTB1, a Plant Pathogen Isolated from American Ginseng.</title>
        <authorList>
            <person name="Fan S."/>
        </authorList>
    </citation>
    <scope>NUCLEOTIDE SEQUENCE</scope>
    <source>
        <strain evidence="2">SnTB1</strain>
    </source>
</reference>
<gene>
    <name evidence="2" type="ORF">OCU04_001029</name>
</gene>
<proteinExistence type="predicted"/>
<feature type="region of interest" description="Disordered" evidence="1">
    <location>
        <begin position="59"/>
        <end position="101"/>
    </location>
</feature>
<name>A0A9X0AYG1_9HELO</name>
<sequence length="101" mass="10823">MADPKLKIAVDGMNAPKLREILNKLCEHGTFAIEDPTGKIEIDGRNIIISKGFVDLTQSDDSDVDGEQNNNGGVEVPNINDGKVDNENDSCGGVEIVDPTK</sequence>
<evidence type="ECO:0000256" key="1">
    <source>
        <dbReference type="SAM" id="MobiDB-lite"/>
    </source>
</evidence>
<keyword evidence="3" id="KW-1185">Reference proteome</keyword>
<protein>
    <submittedName>
        <fullName evidence="2">Uncharacterized protein</fullName>
    </submittedName>
</protein>
<dbReference type="Proteomes" id="UP001152300">
    <property type="component" value="Unassembled WGS sequence"/>
</dbReference>
<organism evidence="2 3">
    <name type="scientific">Sclerotinia nivalis</name>
    <dbReference type="NCBI Taxonomy" id="352851"/>
    <lineage>
        <taxon>Eukaryota</taxon>
        <taxon>Fungi</taxon>
        <taxon>Dikarya</taxon>
        <taxon>Ascomycota</taxon>
        <taxon>Pezizomycotina</taxon>
        <taxon>Leotiomycetes</taxon>
        <taxon>Helotiales</taxon>
        <taxon>Sclerotiniaceae</taxon>
        <taxon>Sclerotinia</taxon>
    </lineage>
</organism>